<gene>
    <name evidence="1" type="ORF">M9H77_02951</name>
</gene>
<protein>
    <submittedName>
        <fullName evidence="1">Uncharacterized protein</fullName>
    </submittedName>
</protein>
<dbReference type="Proteomes" id="UP001060085">
    <property type="component" value="Linkage Group LG01"/>
</dbReference>
<name>A0ACC0CAA8_CATRO</name>
<sequence>MKITTMFWWVLKPLMLVFFLLGLNFYSSCWCLHVARDVVNSPEVFVNHTAISEFRILNRKSLFECPDPNPYLKIDFITSSKLSNKLSDEEYIKVRVSGVLFPSDSDWVAMISPAHSDVSTCPTNAIQYKQTGDFSELPLLCHYPMKAQYVSNDPDYLECKNQECKQYLDGKCAVRTCSGTLTFHVINIRTDIEFVFFAAGFETPCILKRSISISFANPRKPLHGHLSSIDSTATSMKLTWVSGDKNPQQVQYGGISVRSTVTTFTQNDMCSSIIKSPAKDFGWHDPGYIHSALMTGLKPSTTFSYRYGSNSAGWSDQITFKTPPAGGSNELKLITFGDMGKAPRDHSAEHFIQPGAISVIEAIANEVSAGNVDSIFHIGDISYATGFLVEWDYFLHLINPVASKVSYMTAIGNHERDYIGSGSVYITPDSGGECGIPYETYFPMPTQAKDKPWYSIEQGTVHFTVISTEHNWTENSEQYKWMNEDMASVNRARTPWLIFMGHRPMYSSCKGNIVLPSVDKHFVDAVEPLLLANKVDLVLFGHVHNYERTCAVYKNECKALPKKDSSGIDTYDNSKYAAPVHAIIGMAGFTLDQFPNHDAESWSLVRTCEFGYVRVHATKKELKLEYVNANTKAVEDRFRIIKS</sequence>
<proteinExistence type="predicted"/>
<evidence type="ECO:0000313" key="2">
    <source>
        <dbReference type="Proteomes" id="UP001060085"/>
    </source>
</evidence>
<organism evidence="1 2">
    <name type="scientific">Catharanthus roseus</name>
    <name type="common">Madagascar periwinkle</name>
    <name type="synonym">Vinca rosea</name>
    <dbReference type="NCBI Taxonomy" id="4058"/>
    <lineage>
        <taxon>Eukaryota</taxon>
        <taxon>Viridiplantae</taxon>
        <taxon>Streptophyta</taxon>
        <taxon>Embryophyta</taxon>
        <taxon>Tracheophyta</taxon>
        <taxon>Spermatophyta</taxon>
        <taxon>Magnoliopsida</taxon>
        <taxon>eudicotyledons</taxon>
        <taxon>Gunneridae</taxon>
        <taxon>Pentapetalae</taxon>
        <taxon>asterids</taxon>
        <taxon>lamiids</taxon>
        <taxon>Gentianales</taxon>
        <taxon>Apocynaceae</taxon>
        <taxon>Rauvolfioideae</taxon>
        <taxon>Vinceae</taxon>
        <taxon>Catharanthinae</taxon>
        <taxon>Catharanthus</taxon>
    </lineage>
</organism>
<reference evidence="2" key="1">
    <citation type="journal article" date="2023" name="Nat. Plants">
        <title>Single-cell RNA sequencing provides a high-resolution roadmap for understanding the multicellular compartmentation of specialized metabolism.</title>
        <authorList>
            <person name="Sun S."/>
            <person name="Shen X."/>
            <person name="Li Y."/>
            <person name="Li Y."/>
            <person name="Wang S."/>
            <person name="Li R."/>
            <person name="Zhang H."/>
            <person name="Shen G."/>
            <person name="Guo B."/>
            <person name="Wei J."/>
            <person name="Xu J."/>
            <person name="St-Pierre B."/>
            <person name="Chen S."/>
            <person name="Sun C."/>
        </authorList>
    </citation>
    <scope>NUCLEOTIDE SEQUENCE [LARGE SCALE GENOMIC DNA]</scope>
</reference>
<dbReference type="EMBL" id="CM044701">
    <property type="protein sequence ID" value="KAI5681723.1"/>
    <property type="molecule type" value="Genomic_DNA"/>
</dbReference>
<keyword evidence="2" id="KW-1185">Reference proteome</keyword>
<evidence type="ECO:0000313" key="1">
    <source>
        <dbReference type="EMBL" id="KAI5681723.1"/>
    </source>
</evidence>
<accession>A0ACC0CAA8</accession>
<comment type="caution">
    <text evidence="1">The sequence shown here is derived from an EMBL/GenBank/DDBJ whole genome shotgun (WGS) entry which is preliminary data.</text>
</comment>